<keyword evidence="2 7" id="KW-0645">Protease</keyword>
<proteinExistence type="inferred from homology"/>
<keyword evidence="4" id="KW-0720">Serine protease</keyword>
<evidence type="ECO:0000256" key="3">
    <source>
        <dbReference type="ARBA" id="ARBA00022801"/>
    </source>
</evidence>
<dbReference type="EMBL" id="CASHTH010000686">
    <property type="protein sequence ID" value="CAI8006425.1"/>
    <property type="molecule type" value="Genomic_DNA"/>
</dbReference>
<dbReference type="Gene3D" id="3.30.750.44">
    <property type="match status" value="1"/>
</dbReference>
<gene>
    <name evidence="7" type="ORF">GBAR_LOCUS4714</name>
</gene>
<dbReference type="SUPFAM" id="SSF50156">
    <property type="entry name" value="PDZ domain-like"/>
    <property type="match status" value="1"/>
</dbReference>
<feature type="compositionally biased region" description="Basic residues" evidence="5">
    <location>
        <begin position="165"/>
        <end position="178"/>
    </location>
</feature>
<dbReference type="PANTHER" id="PTHR32060:SF30">
    <property type="entry name" value="CARBOXY-TERMINAL PROCESSING PROTEASE CTPA"/>
    <property type="match status" value="1"/>
</dbReference>
<dbReference type="Pfam" id="PF17820">
    <property type="entry name" value="PDZ_6"/>
    <property type="match status" value="1"/>
</dbReference>
<feature type="domain" description="PDZ" evidence="6">
    <location>
        <begin position="18"/>
        <end position="90"/>
    </location>
</feature>
<dbReference type="GO" id="GO:0007165">
    <property type="term" value="P:signal transduction"/>
    <property type="evidence" value="ECO:0007669"/>
    <property type="project" value="TreeGrafter"/>
</dbReference>
<protein>
    <submittedName>
        <fullName evidence="7">Carboxy-terminal-processing protease</fullName>
    </submittedName>
</protein>
<dbReference type="PANTHER" id="PTHR32060">
    <property type="entry name" value="TAIL-SPECIFIC PROTEASE"/>
    <property type="match status" value="1"/>
</dbReference>
<feature type="compositionally biased region" description="Basic and acidic residues" evidence="5">
    <location>
        <begin position="185"/>
        <end position="213"/>
    </location>
</feature>
<evidence type="ECO:0000313" key="7">
    <source>
        <dbReference type="EMBL" id="CAI8006425.1"/>
    </source>
</evidence>
<keyword evidence="8" id="KW-1185">Reference proteome</keyword>
<dbReference type="GO" id="GO:0008236">
    <property type="term" value="F:serine-type peptidase activity"/>
    <property type="evidence" value="ECO:0007669"/>
    <property type="project" value="UniProtKB-KW"/>
</dbReference>
<name>A0AA35R7T7_GEOBA</name>
<dbReference type="GO" id="GO:0006508">
    <property type="term" value="P:proteolysis"/>
    <property type="evidence" value="ECO:0007669"/>
    <property type="project" value="UniProtKB-KW"/>
</dbReference>
<keyword evidence="3" id="KW-0378">Hydrolase</keyword>
<dbReference type="CDD" id="cd06782">
    <property type="entry name" value="cpPDZ_CPP-like"/>
    <property type="match status" value="1"/>
</dbReference>
<accession>A0AA35R7T7</accession>
<dbReference type="Proteomes" id="UP001174909">
    <property type="component" value="Unassembled WGS sequence"/>
</dbReference>
<dbReference type="Gene3D" id="2.30.42.10">
    <property type="match status" value="1"/>
</dbReference>
<dbReference type="InterPro" id="IPR001478">
    <property type="entry name" value="PDZ"/>
</dbReference>
<dbReference type="InterPro" id="IPR041489">
    <property type="entry name" value="PDZ_6"/>
</dbReference>
<evidence type="ECO:0000256" key="2">
    <source>
        <dbReference type="ARBA" id="ARBA00022670"/>
    </source>
</evidence>
<dbReference type="SMART" id="SM00228">
    <property type="entry name" value="PDZ"/>
    <property type="match status" value="1"/>
</dbReference>
<evidence type="ECO:0000256" key="4">
    <source>
        <dbReference type="ARBA" id="ARBA00022825"/>
    </source>
</evidence>
<feature type="region of interest" description="Disordered" evidence="5">
    <location>
        <begin position="156"/>
        <end position="219"/>
    </location>
</feature>
<reference evidence="7" key="1">
    <citation type="submission" date="2023-03" db="EMBL/GenBank/DDBJ databases">
        <authorList>
            <person name="Steffen K."/>
            <person name="Cardenas P."/>
        </authorList>
    </citation>
    <scope>NUCLEOTIDE SEQUENCE</scope>
</reference>
<comment type="caution">
    <text evidence="7">The sequence shown here is derived from an EMBL/GenBank/DDBJ whole genome shotgun (WGS) entry which is preliminary data.</text>
</comment>
<dbReference type="InterPro" id="IPR036034">
    <property type="entry name" value="PDZ_sf"/>
</dbReference>
<dbReference type="Gene3D" id="3.90.226.10">
    <property type="entry name" value="2-enoyl-CoA Hydratase, Chain A, domain 1"/>
    <property type="match status" value="1"/>
</dbReference>
<evidence type="ECO:0000313" key="8">
    <source>
        <dbReference type="Proteomes" id="UP001174909"/>
    </source>
</evidence>
<organism evidence="7 8">
    <name type="scientific">Geodia barretti</name>
    <name type="common">Barrett's horny sponge</name>
    <dbReference type="NCBI Taxonomy" id="519541"/>
    <lineage>
        <taxon>Eukaryota</taxon>
        <taxon>Metazoa</taxon>
        <taxon>Porifera</taxon>
        <taxon>Demospongiae</taxon>
        <taxon>Heteroscleromorpha</taxon>
        <taxon>Tetractinellida</taxon>
        <taxon>Astrophorina</taxon>
        <taxon>Geodiidae</taxon>
        <taxon>Geodia</taxon>
    </lineage>
</organism>
<comment type="similarity">
    <text evidence="1">Belongs to the peptidase S41A family.</text>
</comment>
<evidence type="ECO:0000259" key="6">
    <source>
        <dbReference type="PROSITE" id="PS50106"/>
    </source>
</evidence>
<dbReference type="FunFam" id="2.30.42.10:FF:000063">
    <property type="entry name" value="Peptidase, S41 family"/>
    <property type="match status" value="1"/>
</dbReference>
<sequence length="219" mass="23708">MLEAVDDPYTEFVDQDGIDKLNDMTTGEFGGVGLYIDTVDDGVLVIEPFPGSPAHAAGIIAGDLIVAIDGTQAGGLNEAGVVSRLRGSPGTDVHVSLVRAGSETLDVTVTRDLIEVPTVRHALIEPEIGYLRVSPQFTSKTPDRIREALSDLAGPLAIADPRSARQPRRPAFRRRRDRRSVSGFGHDRADPLAHGEREPGLHRDAPRHGDRPRPAHRRV</sequence>
<dbReference type="PROSITE" id="PS50106">
    <property type="entry name" value="PDZ"/>
    <property type="match status" value="1"/>
</dbReference>
<evidence type="ECO:0000256" key="1">
    <source>
        <dbReference type="ARBA" id="ARBA00009179"/>
    </source>
</evidence>
<dbReference type="AlphaFoldDB" id="A0AA35R7T7"/>
<dbReference type="GO" id="GO:0004175">
    <property type="term" value="F:endopeptidase activity"/>
    <property type="evidence" value="ECO:0007669"/>
    <property type="project" value="TreeGrafter"/>
</dbReference>
<evidence type="ECO:0000256" key="5">
    <source>
        <dbReference type="SAM" id="MobiDB-lite"/>
    </source>
</evidence>